<dbReference type="Proteomes" id="UP000461880">
    <property type="component" value="Unassembled WGS sequence"/>
</dbReference>
<proteinExistence type="predicted"/>
<dbReference type="AlphaFoldDB" id="A0A7X2TFT9"/>
<feature type="domain" description="TerB N-terminal" evidence="2">
    <location>
        <begin position="26"/>
        <end position="236"/>
    </location>
</feature>
<dbReference type="Pfam" id="PF15615">
    <property type="entry name" value="TerB_C"/>
    <property type="match status" value="1"/>
</dbReference>
<evidence type="ECO:0000259" key="2">
    <source>
        <dbReference type="Pfam" id="PF13208"/>
    </source>
</evidence>
<dbReference type="InterPro" id="IPR028932">
    <property type="entry name" value="TerB-C"/>
</dbReference>
<protein>
    <recommendedName>
        <fullName evidence="6">TerB-C domain-containing protein</fullName>
    </recommendedName>
</protein>
<dbReference type="EMBL" id="VUMN01000023">
    <property type="protein sequence ID" value="MSS59104.1"/>
    <property type="molecule type" value="Genomic_DNA"/>
</dbReference>
<keyword evidence="5" id="KW-1185">Reference proteome</keyword>
<organism evidence="4 5">
    <name type="scientific">Stecheria intestinalis</name>
    <dbReference type="NCBI Taxonomy" id="2606630"/>
    <lineage>
        <taxon>Bacteria</taxon>
        <taxon>Bacillati</taxon>
        <taxon>Bacillota</taxon>
        <taxon>Erysipelotrichia</taxon>
        <taxon>Erysipelotrichales</taxon>
        <taxon>Erysipelotrichaceae</taxon>
        <taxon>Stecheria</taxon>
    </lineage>
</organism>
<evidence type="ECO:0000313" key="5">
    <source>
        <dbReference type="Proteomes" id="UP000461880"/>
    </source>
</evidence>
<sequence length="481" mass="56929">MDDHSYSDVPIPRAPASWQKETVPVQIRNMEALFQPGTYTAEDRKRNFYVQGKFMENYEDHYEWNGFFERAFPVYHDMRVDQLRGYFSWRTDYRHGTIRETCDSFALVYLYELLNQIGVKDPEDGYHKIQVFLETYLLQFQKTVLIQYVRRWMAQYTVYYGLYDHVQECFREEVKVDDLASVVSGKKEADDHMLSMSLRQYAMYEPKGNLWYRHQPEALEHAEAEIWRMLGEDWQKNHGIDLSEELIGSLKPYPEAMFWNAMFYDQKKEDRTFEVSPIRIYECRNGRWTSSAFRKKNDSEKALKDVLKSIDQELRKCCGSGKVLKPGKMRISQELQQLIHEETIRFLKEEEEKKRPKIEIHMDDLGRIRSEAGITRERLLTDEEREDDAEPIETSQSSETEAEMETKYDLSPAEQRFLKDLIEGKDYQTGLKEAHLLVTVAADAVNEKLFEEFGDSVIIFDGDDPVIVEDYAEELKKEFSD</sequence>
<dbReference type="RefSeq" id="WP_154505229.1">
    <property type="nucleotide sequence ID" value="NZ_VUMN01000023.1"/>
</dbReference>
<gene>
    <name evidence="4" type="ORF">FYJ51_09345</name>
</gene>
<accession>A0A7X2TFT9</accession>
<feature type="domain" description="TerB-C" evidence="3">
    <location>
        <begin position="347"/>
        <end position="476"/>
    </location>
</feature>
<evidence type="ECO:0000313" key="4">
    <source>
        <dbReference type="EMBL" id="MSS59104.1"/>
    </source>
</evidence>
<comment type="caution">
    <text evidence="4">The sequence shown here is derived from an EMBL/GenBank/DDBJ whole genome shotgun (WGS) entry which is preliminary data.</text>
</comment>
<dbReference type="InterPro" id="IPR025266">
    <property type="entry name" value="TerB_N"/>
</dbReference>
<dbReference type="Pfam" id="PF13208">
    <property type="entry name" value="TerB_N"/>
    <property type="match status" value="1"/>
</dbReference>
<evidence type="ECO:0000256" key="1">
    <source>
        <dbReference type="SAM" id="MobiDB-lite"/>
    </source>
</evidence>
<name>A0A7X2TFT9_9FIRM</name>
<feature type="region of interest" description="Disordered" evidence="1">
    <location>
        <begin position="378"/>
        <end position="408"/>
    </location>
</feature>
<reference evidence="4 5" key="1">
    <citation type="submission" date="2019-08" db="EMBL/GenBank/DDBJ databases">
        <title>In-depth cultivation of the pig gut microbiome towards novel bacterial diversity and tailored functional studies.</title>
        <authorList>
            <person name="Wylensek D."/>
            <person name="Hitch T.C.A."/>
            <person name="Clavel T."/>
        </authorList>
    </citation>
    <scope>NUCLEOTIDE SEQUENCE [LARGE SCALE GENOMIC DNA]</scope>
    <source>
        <strain evidence="4 5">Oil+RF-744-GAM-WT-6</strain>
    </source>
</reference>
<evidence type="ECO:0008006" key="6">
    <source>
        <dbReference type="Google" id="ProtNLM"/>
    </source>
</evidence>
<evidence type="ECO:0000259" key="3">
    <source>
        <dbReference type="Pfam" id="PF15615"/>
    </source>
</evidence>